<protein>
    <recommendedName>
        <fullName evidence="5">Tyrosine-protein kinase ephrin type A/B receptor-like domain-containing protein</fullName>
    </recommendedName>
</protein>
<organism evidence="3 4">
    <name type="scientific">Pycnococcus provasolii</name>
    <dbReference type="NCBI Taxonomy" id="41880"/>
    <lineage>
        <taxon>Eukaryota</taxon>
        <taxon>Viridiplantae</taxon>
        <taxon>Chlorophyta</taxon>
        <taxon>Pseudoscourfieldiophyceae</taxon>
        <taxon>Pseudoscourfieldiales</taxon>
        <taxon>Pycnococcaceae</taxon>
        <taxon>Pycnococcus</taxon>
    </lineage>
</organism>
<dbReference type="OrthoDB" id="10660327at2759"/>
<evidence type="ECO:0000313" key="4">
    <source>
        <dbReference type="Proteomes" id="UP000660262"/>
    </source>
</evidence>
<name>A0A830HKX5_9CHLO</name>
<evidence type="ECO:0000313" key="3">
    <source>
        <dbReference type="EMBL" id="GHP05657.1"/>
    </source>
</evidence>
<feature type="region of interest" description="Disordered" evidence="1">
    <location>
        <begin position="268"/>
        <end position="300"/>
    </location>
</feature>
<accession>A0A830HKX5</accession>
<evidence type="ECO:0000256" key="2">
    <source>
        <dbReference type="SAM" id="SignalP"/>
    </source>
</evidence>
<sequence>MAALSFTSCLVVALSLLSSVRALKCYSQGNVTVPSCSCHPTCGTCGYTNDPTKAVDCITCADGSAVKPVYADGTGYCGEPPTGSNCFVQPEVALDNCKCHPTCGTCGYTNDPTKAVDCITCADGSAVKPVYADGTGYCGEPPPGTSDDTSGGQAPTSYHVVKSSMTLEGVTKDTFDAAKFSAGMAAALGLEADLIRVQDVTEVSRRHLLAAGVKVDFMVAADDVADATQGAASLKALDPTKIVESLKVAGIPVTAVSAIEAAPGEVAASEVDATSPTAKAPSPAPATTTKAPATTTTKAPVKKTSGAFGAAPSFVVATAIAAMAA</sequence>
<proteinExistence type="predicted"/>
<dbReference type="AlphaFoldDB" id="A0A830HKX5"/>
<reference evidence="3" key="1">
    <citation type="submission" date="2020-10" db="EMBL/GenBank/DDBJ databases">
        <title>Unveiling of a novel bifunctional photoreceptor, Dualchrome1, isolated from a cosmopolitan green alga.</title>
        <authorList>
            <person name="Suzuki S."/>
            <person name="Kawachi M."/>
        </authorList>
    </citation>
    <scope>NUCLEOTIDE SEQUENCE</scope>
    <source>
        <strain evidence="3">NIES 2893</strain>
    </source>
</reference>
<gene>
    <name evidence="3" type="ORF">PPROV_000440700</name>
</gene>
<evidence type="ECO:0000256" key="1">
    <source>
        <dbReference type="SAM" id="MobiDB-lite"/>
    </source>
</evidence>
<comment type="caution">
    <text evidence="3">The sequence shown here is derived from an EMBL/GenBank/DDBJ whole genome shotgun (WGS) entry which is preliminary data.</text>
</comment>
<feature type="chain" id="PRO_5032835785" description="Tyrosine-protein kinase ephrin type A/B receptor-like domain-containing protein" evidence="2">
    <location>
        <begin position="23"/>
        <end position="325"/>
    </location>
</feature>
<feature type="compositionally biased region" description="Low complexity" evidence="1">
    <location>
        <begin position="273"/>
        <end position="300"/>
    </location>
</feature>
<feature type="signal peptide" evidence="2">
    <location>
        <begin position="1"/>
        <end position="22"/>
    </location>
</feature>
<dbReference type="EMBL" id="BNJQ01000010">
    <property type="protein sequence ID" value="GHP05657.1"/>
    <property type="molecule type" value="Genomic_DNA"/>
</dbReference>
<keyword evidence="4" id="KW-1185">Reference proteome</keyword>
<dbReference type="Proteomes" id="UP000660262">
    <property type="component" value="Unassembled WGS sequence"/>
</dbReference>
<evidence type="ECO:0008006" key="5">
    <source>
        <dbReference type="Google" id="ProtNLM"/>
    </source>
</evidence>
<keyword evidence="2" id="KW-0732">Signal</keyword>